<dbReference type="GO" id="GO:0005634">
    <property type="term" value="C:nucleus"/>
    <property type="evidence" value="ECO:0007669"/>
    <property type="project" value="UniProtKB-SubCell"/>
</dbReference>
<dbReference type="VEuPathDB" id="FungiDB:PV09_01583"/>
<dbReference type="InterPro" id="IPR056744">
    <property type="entry name" value="TRM5/TYW2-like_N"/>
</dbReference>
<gene>
    <name evidence="10" type="primary">TRM5</name>
    <name evidence="12" type="ORF">PV09_01583</name>
</gene>
<evidence type="ECO:0000256" key="9">
    <source>
        <dbReference type="ARBA" id="ARBA00047783"/>
    </source>
</evidence>
<keyword evidence="13" id="KW-1185">Reference proteome</keyword>
<evidence type="ECO:0000256" key="6">
    <source>
        <dbReference type="ARBA" id="ARBA00022694"/>
    </source>
</evidence>
<dbReference type="Pfam" id="PF25133">
    <property type="entry name" value="TYW2_N_2"/>
    <property type="match status" value="1"/>
</dbReference>
<dbReference type="FunCoup" id="A0A0D2AME9">
    <property type="interactions" value="1080"/>
</dbReference>
<dbReference type="GO" id="GO:0005759">
    <property type="term" value="C:mitochondrial matrix"/>
    <property type="evidence" value="ECO:0007669"/>
    <property type="project" value="UniProtKB-SubCell"/>
</dbReference>
<dbReference type="InterPro" id="IPR025792">
    <property type="entry name" value="tRNA_Gua_MeTrfase_euk"/>
</dbReference>
<evidence type="ECO:0000256" key="8">
    <source>
        <dbReference type="ARBA" id="ARBA00023242"/>
    </source>
</evidence>
<feature type="binding site" evidence="10">
    <location>
        <begin position="269"/>
        <end position="270"/>
    </location>
    <ligand>
        <name>S-adenosyl-L-methionine</name>
        <dbReference type="ChEBI" id="CHEBI:59789"/>
    </ligand>
</feature>
<dbReference type="RefSeq" id="XP_016217509.1">
    <property type="nucleotide sequence ID" value="XM_016354497.1"/>
</dbReference>
<feature type="binding site" evidence="10">
    <location>
        <position position="231"/>
    </location>
    <ligand>
        <name>S-adenosyl-L-methionine</name>
        <dbReference type="ChEBI" id="CHEBI:59789"/>
    </ligand>
</feature>
<dbReference type="GO" id="GO:0002939">
    <property type="term" value="P:tRNA N1-guanine methylation"/>
    <property type="evidence" value="ECO:0007669"/>
    <property type="project" value="TreeGrafter"/>
</dbReference>
<dbReference type="GO" id="GO:0052906">
    <property type="term" value="F:tRNA (guanine(37)-N1)-methyltransferase activity"/>
    <property type="evidence" value="ECO:0007669"/>
    <property type="project" value="UniProtKB-UniRule"/>
</dbReference>
<keyword evidence="8 10" id="KW-0539">Nucleus</keyword>
<evidence type="ECO:0000256" key="10">
    <source>
        <dbReference type="HAMAP-Rule" id="MF_03152"/>
    </source>
</evidence>
<dbReference type="RefSeq" id="XP_016217508.1">
    <property type="nucleotide sequence ID" value="XM_016354496.1"/>
</dbReference>
<name>A0A0D2AME9_9PEZI</name>
<dbReference type="HOGENOM" id="CLU_022610_2_2_1"/>
<dbReference type="InterPro" id="IPR030382">
    <property type="entry name" value="MeTrfase_TRM5/TYW2"/>
</dbReference>
<comment type="function">
    <text evidence="10">Specifically methylates the N1 position of guanosine-37 in various cytoplasmic and mitochondrial tRNAs. Methylation is not dependent on the nature of the nucleoside 5' of the target nucleoside. This is the first step in the biosynthesis of wybutosine (yW), a modified base adjacent to the anticodon of tRNAs and required for accurate decoding.</text>
</comment>
<comment type="similarity">
    <text evidence="10">Belongs to the TRM5 / TYW2 family.</text>
</comment>
<evidence type="ECO:0000256" key="2">
    <source>
        <dbReference type="ARBA" id="ARBA00022490"/>
    </source>
</evidence>
<dbReference type="InterPro" id="IPR056743">
    <property type="entry name" value="TRM5-TYW2-like_MTfase"/>
</dbReference>
<evidence type="ECO:0000313" key="12">
    <source>
        <dbReference type="EMBL" id="KIW07640.1"/>
    </source>
</evidence>
<dbReference type="GeneID" id="27309556"/>
<protein>
    <recommendedName>
        <fullName evidence="10">tRNA (guanine(37)-N1)-methyltransferase</fullName>
        <ecNumber evidence="10">2.1.1.228</ecNumber>
    </recommendedName>
    <alternativeName>
        <fullName evidence="10">M1G-methyltransferase</fullName>
    </alternativeName>
    <alternativeName>
        <fullName evidence="10">tRNA [GM37] methyltransferase</fullName>
    </alternativeName>
    <alternativeName>
        <fullName evidence="10">tRNA methyltransferase 5</fullName>
    </alternativeName>
</protein>
<dbReference type="AlphaFoldDB" id="A0A0D2AME9"/>
<organism evidence="12 13">
    <name type="scientific">Verruconis gallopava</name>
    <dbReference type="NCBI Taxonomy" id="253628"/>
    <lineage>
        <taxon>Eukaryota</taxon>
        <taxon>Fungi</taxon>
        <taxon>Dikarya</taxon>
        <taxon>Ascomycota</taxon>
        <taxon>Pezizomycotina</taxon>
        <taxon>Dothideomycetes</taxon>
        <taxon>Pleosporomycetidae</taxon>
        <taxon>Venturiales</taxon>
        <taxon>Sympoventuriaceae</taxon>
        <taxon>Verruconis</taxon>
    </lineage>
</organism>
<dbReference type="EMBL" id="KN847532">
    <property type="protein sequence ID" value="KIW07640.1"/>
    <property type="molecule type" value="Genomic_DNA"/>
</dbReference>
<comment type="similarity">
    <text evidence="1">Belongs to the class I-like SAM-binding methyltransferase superfamily. TRM5/TYW2 family.</text>
</comment>
<keyword evidence="3 10" id="KW-0489">Methyltransferase</keyword>
<evidence type="ECO:0000256" key="5">
    <source>
        <dbReference type="ARBA" id="ARBA00022691"/>
    </source>
</evidence>
<dbReference type="EMBL" id="KN847532">
    <property type="protein sequence ID" value="KIW07639.1"/>
    <property type="molecule type" value="Genomic_DNA"/>
</dbReference>
<dbReference type="FunFam" id="3.30.300.110:FF:000001">
    <property type="entry name" value="tRNA (guanine(37)-N1)-methyltransferase"/>
    <property type="match status" value="1"/>
</dbReference>
<dbReference type="SUPFAM" id="SSF53335">
    <property type="entry name" value="S-adenosyl-L-methionine-dependent methyltransferases"/>
    <property type="match status" value="1"/>
</dbReference>
<feature type="binding site" evidence="10">
    <location>
        <position position="350"/>
    </location>
    <ligand>
        <name>S-adenosyl-L-methionine</name>
        <dbReference type="ChEBI" id="CHEBI:59789"/>
    </ligand>
</feature>
<feature type="binding site" evidence="10">
    <location>
        <begin position="297"/>
        <end position="298"/>
    </location>
    <ligand>
        <name>S-adenosyl-L-methionine</name>
        <dbReference type="ChEBI" id="CHEBI:59789"/>
    </ligand>
</feature>
<evidence type="ECO:0000313" key="13">
    <source>
        <dbReference type="Proteomes" id="UP000053259"/>
    </source>
</evidence>
<dbReference type="PANTHER" id="PTHR23245:SF36">
    <property type="entry name" value="TRNA (GUANINE(37)-N1)-METHYLTRANSFERASE"/>
    <property type="match status" value="1"/>
</dbReference>
<keyword evidence="4 10" id="KW-0808">Transferase</keyword>
<dbReference type="InterPro" id="IPR029063">
    <property type="entry name" value="SAM-dependent_MTases_sf"/>
</dbReference>
<dbReference type="PROSITE" id="PS51684">
    <property type="entry name" value="SAM_MT_TRM5_TYW2"/>
    <property type="match status" value="1"/>
</dbReference>
<comment type="subcellular location">
    <subcellularLocation>
        <location evidence="10">Mitochondrion matrix</location>
    </subcellularLocation>
    <subcellularLocation>
        <location evidence="10">Nucleus</location>
    </subcellularLocation>
    <subcellularLocation>
        <location evidence="10">Cytoplasm</location>
    </subcellularLocation>
    <text evidence="10">Predominantly in the mitochondria and in the nucleus.</text>
</comment>
<evidence type="ECO:0000256" key="3">
    <source>
        <dbReference type="ARBA" id="ARBA00022603"/>
    </source>
</evidence>
<evidence type="ECO:0000259" key="11">
    <source>
        <dbReference type="PROSITE" id="PS51684"/>
    </source>
</evidence>
<comment type="catalytic activity">
    <reaction evidence="9 10">
        <text>guanosine(37) in tRNA + S-adenosyl-L-methionine = N(1)-methylguanosine(37) in tRNA + S-adenosyl-L-homocysteine + H(+)</text>
        <dbReference type="Rhea" id="RHEA:36899"/>
        <dbReference type="Rhea" id="RHEA-COMP:10145"/>
        <dbReference type="Rhea" id="RHEA-COMP:10147"/>
        <dbReference type="ChEBI" id="CHEBI:15378"/>
        <dbReference type="ChEBI" id="CHEBI:57856"/>
        <dbReference type="ChEBI" id="CHEBI:59789"/>
        <dbReference type="ChEBI" id="CHEBI:73542"/>
        <dbReference type="ChEBI" id="CHEBI:74269"/>
        <dbReference type="EC" id="2.1.1.228"/>
    </reaction>
</comment>
<evidence type="ECO:0000256" key="4">
    <source>
        <dbReference type="ARBA" id="ARBA00022679"/>
    </source>
</evidence>
<proteinExistence type="inferred from homology"/>
<dbReference type="HAMAP" id="MF_03152">
    <property type="entry name" value="TRM5"/>
    <property type="match status" value="1"/>
</dbReference>
<evidence type="ECO:0000256" key="1">
    <source>
        <dbReference type="ARBA" id="ARBA00009775"/>
    </source>
</evidence>
<evidence type="ECO:0000256" key="7">
    <source>
        <dbReference type="ARBA" id="ARBA00023128"/>
    </source>
</evidence>
<sequence length="456" mass="51971">MSDVNMLLRPPVNRAMRQLDRAFFQKTVPLAAARIFSNQQISQCRKDLEKSRDLLRHERISPIQLAPGANNTGLKCLLLKPNIKHDDVSTWSETLRALETSKKVDVIPYELQLNYDSWDYYDIMTSVLPEDEQEEVPSGFSIIGHVAHLNLRSQYLPYKSLIASVLLDKNPQVRTVINKIDDVGAENPFRTFPYEVLAGPNDLNVEVKEEDCLFRFDYAKVYWNPRLHSEHKRLVSLFSEGEAVCDVMAGVGPFAVPAGRKRVFVWANDLNPDSYASLEDAIKRNKVSQYVRPFSTDGRRFIVDATRDLYHATKQHKVEIFSKPSRSSKEEKKLLKTLIQPRYFSHYVMNLPASALSFLTSFVGVYRAADIPQTLDARLPKIHVYCFSTKSEDNVEEEKKICAEITGLLGREMRPGSSHVEGEVEIVDVRDVAPNKRMFCASFTLPSDVAWARPMA</sequence>
<keyword evidence="2 10" id="KW-0963">Cytoplasm</keyword>
<dbReference type="Gene3D" id="3.40.50.150">
    <property type="entry name" value="Vaccinia Virus protein VP39"/>
    <property type="match status" value="1"/>
</dbReference>
<dbReference type="Pfam" id="PF02475">
    <property type="entry name" value="TRM5-TYW2_MTfase"/>
    <property type="match status" value="1"/>
</dbReference>
<comment type="subunit">
    <text evidence="10">Monomer.</text>
</comment>
<dbReference type="EC" id="2.1.1.228" evidence="10"/>
<dbReference type="Gene3D" id="3.30.300.110">
    <property type="entry name" value="Met-10+ protein-like domains"/>
    <property type="match status" value="1"/>
</dbReference>
<dbReference type="OrthoDB" id="408788at2759"/>
<feature type="domain" description="SAM-dependent methyltransferase TRM5/TYW2-type" evidence="11">
    <location>
        <begin position="140"/>
        <end position="447"/>
    </location>
</feature>
<dbReference type="PANTHER" id="PTHR23245">
    <property type="entry name" value="TRNA METHYLTRANSFERASE"/>
    <property type="match status" value="1"/>
</dbReference>
<dbReference type="STRING" id="253628.A0A0D2AME9"/>
<keyword evidence="7 10" id="KW-0496">Mitochondrion</keyword>
<keyword evidence="6 10" id="KW-0819">tRNA processing</keyword>
<dbReference type="Proteomes" id="UP000053259">
    <property type="component" value="Unassembled WGS sequence"/>
</dbReference>
<keyword evidence="5 10" id="KW-0949">S-adenosyl-L-methionine</keyword>
<accession>A0A0D2AME9</accession>
<dbReference type="GO" id="GO:0070901">
    <property type="term" value="P:mitochondrial tRNA methylation"/>
    <property type="evidence" value="ECO:0007669"/>
    <property type="project" value="UniProtKB-ARBA"/>
</dbReference>
<reference evidence="12 13" key="1">
    <citation type="submission" date="2015-01" db="EMBL/GenBank/DDBJ databases">
        <title>The Genome Sequence of Ochroconis gallopava CBS43764.</title>
        <authorList>
            <consortium name="The Broad Institute Genomics Platform"/>
            <person name="Cuomo C."/>
            <person name="de Hoog S."/>
            <person name="Gorbushina A."/>
            <person name="Stielow B."/>
            <person name="Teixiera M."/>
            <person name="Abouelleil A."/>
            <person name="Chapman S.B."/>
            <person name="Priest M."/>
            <person name="Young S.K."/>
            <person name="Wortman J."/>
            <person name="Nusbaum C."/>
            <person name="Birren B."/>
        </authorList>
    </citation>
    <scope>NUCLEOTIDE SEQUENCE [LARGE SCALE GENOMIC DNA]</scope>
    <source>
        <strain evidence="12 13">CBS 43764</strain>
    </source>
</reference>